<sequence>MPSSLYDLPQDVLFSTALYGGIPEALQSDYIVNVMEGIIPNYPWCRHYIIEKYRRLYEYEMDVLADVIINLPDSSRVNPSSQGLEIIHTMLNPDEVIDLIPSRHRNLASDTYYGIRINLPMTPERYDDLLFLIDPLKDHERIPNSITFSDEHIDRSRLRAKIRSCNDPDLEGLSQSQVLDMIRRVNPYFNVGEIFSEARKLMHISRELKVLRLDPVIEFIHGLIANGVITRALMNKNDIVFSLRGNSHLSELVTMMNDIHPEVSTLDIDVVDDTSSLYVYTRSSHPESIEYINRLKRALWLTSIDSEPFNTV</sequence>
<proteinExistence type="predicted"/>
<dbReference type="AlphaFoldDB" id="A0A6C0BNK7"/>
<accession>A0A6C0BNK7</accession>
<organism evidence="1">
    <name type="scientific">viral metagenome</name>
    <dbReference type="NCBI Taxonomy" id="1070528"/>
    <lineage>
        <taxon>unclassified sequences</taxon>
        <taxon>metagenomes</taxon>
        <taxon>organismal metagenomes</taxon>
    </lineage>
</organism>
<evidence type="ECO:0000313" key="1">
    <source>
        <dbReference type="EMBL" id="QHS92843.1"/>
    </source>
</evidence>
<name>A0A6C0BNK7_9ZZZZ</name>
<protein>
    <submittedName>
        <fullName evidence="1">Uncharacterized protein</fullName>
    </submittedName>
</protein>
<reference evidence="1" key="1">
    <citation type="journal article" date="2020" name="Nature">
        <title>Giant virus diversity and host interactions through global metagenomics.</title>
        <authorList>
            <person name="Schulz F."/>
            <person name="Roux S."/>
            <person name="Paez-Espino D."/>
            <person name="Jungbluth S."/>
            <person name="Walsh D.A."/>
            <person name="Denef V.J."/>
            <person name="McMahon K.D."/>
            <person name="Konstantinidis K.T."/>
            <person name="Eloe-Fadrosh E.A."/>
            <person name="Kyrpides N.C."/>
            <person name="Woyke T."/>
        </authorList>
    </citation>
    <scope>NUCLEOTIDE SEQUENCE</scope>
    <source>
        <strain evidence="1">GVMAG-M-3300017651-5</strain>
    </source>
</reference>
<dbReference type="EMBL" id="MN739192">
    <property type="protein sequence ID" value="QHS92843.1"/>
    <property type="molecule type" value="Genomic_DNA"/>
</dbReference>